<evidence type="ECO:0000259" key="1">
    <source>
        <dbReference type="Pfam" id="PF14534"/>
    </source>
</evidence>
<dbReference type="RefSeq" id="WP_197001667.1">
    <property type="nucleotide sequence ID" value="NZ_JADOUF010000001.1"/>
</dbReference>
<dbReference type="SUPFAM" id="SSF54427">
    <property type="entry name" value="NTF2-like"/>
    <property type="match status" value="1"/>
</dbReference>
<dbReference type="Proteomes" id="UP000622552">
    <property type="component" value="Unassembled WGS sequence"/>
</dbReference>
<reference evidence="2" key="1">
    <citation type="submission" date="2020-11" db="EMBL/GenBank/DDBJ databases">
        <title>Sequencing the genomes of 1000 actinobacteria strains.</title>
        <authorList>
            <person name="Klenk H.-P."/>
        </authorList>
    </citation>
    <scope>NUCLEOTIDE SEQUENCE</scope>
    <source>
        <strain evidence="2">DSM 45356</strain>
    </source>
</reference>
<sequence>MMMEQALIDAMWRYLDAGLALDIDALDALYDDDFENLRVDLSGQAVTLTKAMFLARFRAMREQGDKLEPTDDVTFPATTVFGDHASVIMRRVKDGEPVLYTFVWRLEDGRPATILREITFDKDVSYLVAMLAQRQA</sequence>
<dbReference type="InterPro" id="IPR032710">
    <property type="entry name" value="NTF2-like_dom_sf"/>
</dbReference>
<organism evidence="2 3">
    <name type="scientific">Longispora fulva</name>
    <dbReference type="NCBI Taxonomy" id="619741"/>
    <lineage>
        <taxon>Bacteria</taxon>
        <taxon>Bacillati</taxon>
        <taxon>Actinomycetota</taxon>
        <taxon>Actinomycetes</taxon>
        <taxon>Micromonosporales</taxon>
        <taxon>Micromonosporaceae</taxon>
        <taxon>Longispora</taxon>
    </lineage>
</organism>
<accession>A0A8J7G7N3</accession>
<dbReference type="Pfam" id="PF14534">
    <property type="entry name" value="DUF4440"/>
    <property type="match status" value="1"/>
</dbReference>
<dbReference type="Gene3D" id="3.10.450.50">
    <property type="match status" value="1"/>
</dbReference>
<name>A0A8J7G7N3_9ACTN</name>
<proteinExistence type="predicted"/>
<dbReference type="AlphaFoldDB" id="A0A8J7G7N3"/>
<evidence type="ECO:0000313" key="3">
    <source>
        <dbReference type="Proteomes" id="UP000622552"/>
    </source>
</evidence>
<keyword evidence="3" id="KW-1185">Reference proteome</keyword>
<dbReference type="InterPro" id="IPR027843">
    <property type="entry name" value="DUF4440"/>
</dbReference>
<comment type="caution">
    <text evidence="2">The sequence shown here is derived from an EMBL/GenBank/DDBJ whole genome shotgun (WGS) entry which is preliminary data.</text>
</comment>
<feature type="domain" description="DUF4440" evidence="1">
    <location>
        <begin position="13"/>
        <end position="110"/>
    </location>
</feature>
<dbReference type="GO" id="GO:0016853">
    <property type="term" value="F:isomerase activity"/>
    <property type="evidence" value="ECO:0007669"/>
    <property type="project" value="UniProtKB-KW"/>
</dbReference>
<dbReference type="EMBL" id="JADOUF010000001">
    <property type="protein sequence ID" value="MBG6134425.1"/>
    <property type="molecule type" value="Genomic_DNA"/>
</dbReference>
<keyword evidence="2" id="KW-0413">Isomerase</keyword>
<protein>
    <submittedName>
        <fullName evidence="2">Ketosteroid isomerase-like protein</fullName>
    </submittedName>
</protein>
<evidence type="ECO:0000313" key="2">
    <source>
        <dbReference type="EMBL" id="MBG6134425.1"/>
    </source>
</evidence>
<gene>
    <name evidence="2" type="ORF">IW245_000619</name>
</gene>